<name>A0A0D9XCA4_9ORYZ</name>
<evidence type="ECO:0000313" key="1">
    <source>
        <dbReference type="EnsemblPlants" id="LPERR09G03380.1"/>
    </source>
</evidence>
<reference evidence="1 2" key="1">
    <citation type="submission" date="2012-08" db="EMBL/GenBank/DDBJ databases">
        <title>Oryza genome evolution.</title>
        <authorList>
            <person name="Wing R.A."/>
        </authorList>
    </citation>
    <scope>NUCLEOTIDE SEQUENCE</scope>
</reference>
<protein>
    <submittedName>
        <fullName evidence="1">Uncharacterized protein</fullName>
    </submittedName>
</protein>
<organism evidence="1 2">
    <name type="scientific">Leersia perrieri</name>
    <dbReference type="NCBI Taxonomy" id="77586"/>
    <lineage>
        <taxon>Eukaryota</taxon>
        <taxon>Viridiplantae</taxon>
        <taxon>Streptophyta</taxon>
        <taxon>Embryophyta</taxon>
        <taxon>Tracheophyta</taxon>
        <taxon>Spermatophyta</taxon>
        <taxon>Magnoliopsida</taxon>
        <taxon>Liliopsida</taxon>
        <taxon>Poales</taxon>
        <taxon>Poaceae</taxon>
        <taxon>BOP clade</taxon>
        <taxon>Oryzoideae</taxon>
        <taxon>Oryzeae</taxon>
        <taxon>Oryzinae</taxon>
        <taxon>Leersia</taxon>
    </lineage>
</organism>
<dbReference type="AlphaFoldDB" id="A0A0D9XCA4"/>
<dbReference type="HOGENOM" id="CLU_2779521_0_0_1"/>
<dbReference type="Gramene" id="LPERR09G03380.1">
    <property type="protein sequence ID" value="LPERR09G03380.1"/>
    <property type="gene ID" value="LPERR09G03380"/>
</dbReference>
<accession>A0A0D9XCA4</accession>
<proteinExistence type="predicted"/>
<dbReference type="Proteomes" id="UP000032180">
    <property type="component" value="Chromosome 9"/>
</dbReference>
<reference evidence="1" key="3">
    <citation type="submission" date="2015-04" db="UniProtKB">
        <authorList>
            <consortium name="EnsemblPlants"/>
        </authorList>
    </citation>
    <scope>IDENTIFICATION</scope>
</reference>
<reference evidence="2" key="2">
    <citation type="submission" date="2013-12" db="EMBL/GenBank/DDBJ databases">
        <authorList>
            <person name="Yu Y."/>
            <person name="Lee S."/>
            <person name="de Baynast K."/>
            <person name="Wissotski M."/>
            <person name="Liu L."/>
            <person name="Talag J."/>
            <person name="Goicoechea J."/>
            <person name="Angelova A."/>
            <person name="Jetty R."/>
            <person name="Kudrna D."/>
            <person name="Golser W."/>
            <person name="Rivera L."/>
            <person name="Zhang J."/>
            <person name="Wing R."/>
        </authorList>
    </citation>
    <scope>NUCLEOTIDE SEQUENCE</scope>
</reference>
<evidence type="ECO:0000313" key="2">
    <source>
        <dbReference type="Proteomes" id="UP000032180"/>
    </source>
</evidence>
<dbReference type="EnsemblPlants" id="LPERR09G03380.1">
    <property type="protein sequence ID" value="LPERR09G03380.1"/>
    <property type="gene ID" value="LPERR09G03380"/>
</dbReference>
<keyword evidence="2" id="KW-1185">Reference proteome</keyword>
<sequence length="69" mass="7315">MDKDDVFNDEANDFEKTSFAIATYNFSDGHKLGEEGFDSSRQRCGSSAGSAIATSFRSFAGATEAASCS</sequence>